<feature type="coiled-coil region" evidence="2">
    <location>
        <begin position="2"/>
        <end position="158"/>
    </location>
</feature>
<sequence>MTDRLREKLNQLRTEADTANMRADKAEAKVKTLDQTILDNGHAIKSLQVRLQQAESALEKMEHTVLDCKSAKEEAETGRATIDGLSRKITLLEGQLDRAEQTVKGMAEMLRQMDVRSEQFERQVHVVERERDQWEGKFKDTQSKYQEARAELDDLVTAMEGL</sequence>
<accession>A0AAD7NIU7</accession>
<dbReference type="Pfam" id="PF00261">
    <property type="entry name" value="Tropomyosin"/>
    <property type="match status" value="2"/>
</dbReference>
<proteinExistence type="predicted"/>
<dbReference type="AlphaFoldDB" id="A0AAD7NIU7"/>
<dbReference type="Gene3D" id="1.20.5.170">
    <property type="match status" value="1"/>
</dbReference>
<keyword evidence="4" id="KW-1185">Reference proteome</keyword>
<name>A0AAD7NIU7_9AGAR</name>
<comment type="caution">
    <text evidence="3">The sequence shown here is derived from an EMBL/GenBank/DDBJ whole genome shotgun (WGS) entry which is preliminary data.</text>
</comment>
<evidence type="ECO:0000256" key="1">
    <source>
        <dbReference type="ARBA" id="ARBA00023054"/>
    </source>
</evidence>
<dbReference type="Proteomes" id="UP001215598">
    <property type="component" value="Unassembled WGS sequence"/>
</dbReference>
<protein>
    <submittedName>
        <fullName evidence="3">Actin filament-coating protein tropomyosin</fullName>
    </submittedName>
</protein>
<evidence type="ECO:0000256" key="2">
    <source>
        <dbReference type="SAM" id="Coils"/>
    </source>
</evidence>
<gene>
    <name evidence="3" type="ORF">B0H16DRAFT_1530669</name>
</gene>
<dbReference type="Gene3D" id="1.20.5.340">
    <property type="match status" value="1"/>
</dbReference>
<keyword evidence="1 2" id="KW-0175">Coiled coil</keyword>
<dbReference type="InterPro" id="IPR000533">
    <property type="entry name" value="Tropomyosin"/>
</dbReference>
<dbReference type="EMBL" id="JARKIB010000034">
    <property type="protein sequence ID" value="KAJ7761825.1"/>
    <property type="molecule type" value="Genomic_DNA"/>
</dbReference>
<organism evidence="3 4">
    <name type="scientific">Mycena metata</name>
    <dbReference type="NCBI Taxonomy" id="1033252"/>
    <lineage>
        <taxon>Eukaryota</taxon>
        <taxon>Fungi</taxon>
        <taxon>Dikarya</taxon>
        <taxon>Basidiomycota</taxon>
        <taxon>Agaricomycotina</taxon>
        <taxon>Agaricomycetes</taxon>
        <taxon>Agaricomycetidae</taxon>
        <taxon>Agaricales</taxon>
        <taxon>Marasmiineae</taxon>
        <taxon>Mycenaceae</taxon>
        <taxon>Mycena</taxon>
    </lineage>
</organism>
<dbReference type="SUPFAM" id="SSF57997">
    <property type="entry name" value="Tropomyosin"/>
    <property type="match status" value="1"/>
</dbReference>
<evidence type="ECO:0000313" key="3">
    <source>
        <dbReference type="EMBL" id="KAJ7761825.1"/>
    </source>
</evidence>
<reference evidence="3" key="1">
    <citation type="submission" date="2023-03" db="EMBL/GenBank/DDBJ databases">
        <title>Massive genome expansion in bonnet fungi (Mycena s.s.) driven by repeated elements and novel gene families across ecological guilds.</title>
        <authorList>
            <consortium name="Lawrence Berkeley National Laboratory"/>
            <person name="Harder C.B."/>
            <person name="Miyauchi S."/>
            <person name="Viragh M."/>
            <person name="Kuo A."/>
            <person name="Thoen E."/>
            <person name="Andreopoulos B."/>
            <person name="Lu D."/>
            <person name="Skrede I."/>
            <person name="Drula E."/>
            <person name="Henrissat B."/>
            <person name="Morin E."/>
            <person name="Kohler A."/>
            <person name="Barry K."/>
            <person name="LaButti K."/>
            <person name="Morin E."/>
            <person name="Salamov A."/>
            <person name="Lipzen A."/>
            <person name="Mereny Z."/>
            <person name="Hegedus B."/>
            <person name="Baldrian P."/>
            <person name="Stursova M."/>
            <person name="Weitz H."/>
            <person name="Taylor A."/>
            <person name="Grigoriev I.V."/>
            <person name="Nagy L.G."/>
            <person name="Martin F."/>
            <person name="Kauserud H."/>
        </authorList>
    </citation>
    <scope>NUCLEOTIDE SEQUENCE</scope>
    <source>
        <strain evidence="3">CBHHK182m</strain>
    </source>
</reference>
<evidence type="ECO:0000313" key="4">
    <source>
        <dbReference type="Proteomes" id="UP001215598"/>
    </source>
</evidence>